<protein>
    <submittedName>
        <fullName evidence="2">Uncharacterized protein</fullName>
    </submittedName>
</protein>
<proteinExistence type="predicted"/>
<organism evidence="2 3">
    <name type="scientific">Streptomyces rubiginosohelvolus</name>
    <dbReference type="NCBI Taxonomy" id="67362"/>
    <lineage>
        <taxon>Bacteria</taxon>
        <taxon>Bacillati</taxon>
        <taxon>Actinomycetota</taxon>
        <taxon>Actinomycetes</taxon>
        <taxon>Kitasatosporales</taxon>
        <taxon>Streptomycetaceae</taxon>
        <taxon>Streptomyces</taxon>
    </lineage>
</organism>
<feature type="region of interest" description="Disordered" evidence="1">
    <location>
        <begin position="1"/>
        <end position="25"/>
    </location>
</feature>
<reference evidence="3" key="1">
    <citation type="journal article" date="2019" name="Int. J. Syst. Evol. Microbiol.">
        <title>The Global Catalogue of Microorganisms (GCM) 10K type strain sequencing project: providing services to taxonomists for standard genome sequencing and annotation.</title>
        <authorList>
            <consortium name="The Broad Institute Genomics Platform"/>
            <consortium name="The Broad Institute Genome Sequencing Center for Infectious Disease"/>
            <person name="Wu L."/>
            <person name="Ma J."/>
        </authorList>
    </citation>
    <scope>NUCLEOTIDE SEQUENCE [LARGE SCALE GENOMIC DNA]</scope>
    <source>
        <strain evidence="3">JCM 4602</strain>
    </source>
</reference>
<evidence type="ECO:0000313" key="2">
    <source>
        <dbReference type="EMBL" id="GGZ39814.1"/>
    </source>
</evidence>
<dbReference type="EMBL" id="BMUW01000001">
    <property type="protein sequence ID" value="GGZ39814.1"/>
    <property type="molecule type" value="Genomic_DNA"/>
</dbReference>
<evidence type="ECO:0000313" key="3">
    <source>
        <dbReference type="Proteomes" id="UP000624183"/>
    </source>
</evidence>
<comment type="caution">
    <text evidence="2">The sequence shown here is derived from an EMBL/GenBank/DDBJ whole genome shotgun (WGS) entry which is preliminary data.</text>
</comment>
<sequence>MGVQAKAHTVTQGEPVVQGRGGGGCWGGGGIAGARRRVPGAGRWCRTLAHPSRTLSHGREPPRRVKLVP</sequence>
<dbReference type="Proteomes" id="UP000624183">
    <property type="component" value="Unassembled WGS sequence"/>
</dbReference>
<accession>A0ABQ3BEE6</accession>
<keyword evidence="3" id="KW-1185">Reference proteome</keyword>
<evidence type="ECO:0000256" key="1">
    <source>
        <dbReference type="SAM" id="MobiDB-lite"/>
    </source>
</evidence>
<name>A0ABQ3BEE6_9ACTN</name>
<gene>
    <name evidence="2" type="ORF">GCM10010328_12640</name>
</gene>